<proteinExistence type="predicted"/>
<feature type="signal peptide" evidence="1">
    <location>
        <begin position="1"/>
        <end position="24"/>
    </location>
</feature>
<feature type="chain" id="PRO_5045379229" evidence="1">
    <location>
        <begin position="25"/>
        <end position="391"/>
    </location>
</feature>
<dbReference type="Proteomes" id="UP001597216">
    <property type="component" value="Unassembled WGS sequence"/>
</dbReference>
<dbReference type="InterPro" id="IPR050789">
    <property type="entry name" value="Diverse_Enzym_Activities"/>
</dbReference>
<comment type="caution">
    <text evidence="3">The sequence shown here is derived from an EMBL/GenBank/DDBJ whole genome shotgun (WGS) entry which is preliminary data.</text>
</comment>
<evidence type="ECO:0000259" key="2">
    <source>
        <dbReference type="Pfam" id="PF00144"/>
    </source>
</evidence>
<feature type="domain" description="Beta-lactamase-related" evidence="2">
    <location>
        <begin position="92"/>
        <end position="368"/>
    </location>
</feature>
<keyword evidence="1" id="KW-0732">Signal</keyword>
<evidence type="ECO:0000313" key="3">
    <source>
        <dbReference type="EMBL" id="MFD1189507.1"/>
    </source>
</evidence>
<protein>
    <submittedName>
        <fullName evidence="3">Serine hydrolase domain-containing protein</fullName>
        <ecNumber evidence="3">3.-.-.-</ecNumber>
    </submittedName>
</protein>
<keyword evidence="4" id="KW-1185">Reference proteome</keyword>
<name>A0ABW3SZU8_9CAUL</name>
<dbReference type="GO" id="GO:0016787">
    <property type="term" value="F:hydrolase activity"/>
    <property type="evidence" value="ECO:0007669"/>
    <property type="project" value="UniProtKB-KW"/>
</dbReference>
<dbReference type="RefSeq" id="WP_374346921.1">
    <property type="nucleotide sequence ID" value="NZ_JBHTLQ010000004.1"/>
</dbReference>
<sequence>MSRSTLRLAAALCLFVAAAGPALAADKPAGGAAVLSWTPDEQKWGYKHMEEINPTHVFKRGATVHALPMAQTQIDPKWTHDGKTWDTASYMAAMRTSGVLVLKDGKVILERYGLDRGPNDRWTSFSVAKSVTATLVGMAVKDGYIKSLDDPVTTYIPKLTGPGYAGVTVRQLITMTSGVKWNEDYTDPNSDVAKVGFSSDEAGVNPVVSYMRKLPREATPGTKFVYKTGETDLAGILVSSATGKTLSAYLSEKLWAPYGMEQDGIWMDDIAGHERGGCCISITLRDYARIGQFMLDGGKIDGKDVLPDGWVADATAAHVTLPPESGETGYGYFWWLMPGGYSAQGIFGQQIMIYPKERLVIAINSAWPRATGRDLWGAQAVFNEAIRAAAK</sequence>
<dbReference type="PANTHER" id="PTHR43283">
    <property type="entry name" value="BETA-LACTAMASE-RELATED"/>
    <property type="match status" value="1"/>
</dbReference>
<dbReference type="EC" id="3.-.-.-" evidence="3"/>
<reference evidence="4" key="1">
    <citation type="journal article" date="2019" name="Int. J. Syst. Evol. Microbiol.">
        <title>The Global Catalogue of Microorganisms (GCM) 10K type strain sequencing project: providing services to taxonomists for standard genome sequencing and annotation.</title>
        <authorList>
            <consortium name="The Broad Institute Genomics Platform"/>
            <consortium name="The Broad Institute Genome Sequencing Center for Infectious Disease"/>
            <person name="Wu L."/>
            <person name="Ma J."/>
        </authorList>
    </citation>
    <scope>NUCLEOTIDE SEQUENCE [LARGE SCALE GENOMIC DNA]</scope>
    <source>
        <strain evidence="4">CCUG 55074</strain>
    </source>
</reference>
<dbReference type="SUPFAM" id="SSF56601">
    <property type="entry name" value="beta-lactamase/transpeptidase-like"/>
    <property type="match status" value="1"/>
</dbReference>
<dbReference type="InterPro" id="IPR012338">
    <property type="entry name" value="Beta-lactam/transpept-like"/>
</dbReference>
<accession>A0ABW3SZU8</accession>
<evidence type="ECO:0000313" key="4">
    <source>
        <dbReference type="Proteomes" id="UP001597216"/>
    </source>
</evidence>
<evidence type="ECO:0000256" key="1">
    <source>
        <dbReference type="SAM" id="SignalP"/>
    </source>
</evidence>
<gene>
    <name evidence="3" type="ORF">ACFQ27_02865</name>
</gene>
<dbReference type="EMBL" id="JBHTLQ010000004">
    <property type="protein sequence ID" value="MFD1189507.1"/>
    <property type="molecule type" value="Genomic_DNA"/>
</dbReference>
<keyword evidence="3" id="KW-0378">Hydrolase</keyword>
<organism evidence="3 4">
    <name type="scientific">Phenylobacterium conjunctum</name>
    <dbReference type="NCBI Taxonomy" id="1298959"/>
    <lineage>
        <taxon>Bacteria</taxon>
        <taxon>Pseudomonadati</taxon>
        <taxon>Pseudomonadota</taxon>
        <taxon>Alphaproteobacteria</taxon>
        <taxon>Caulobacterales</taxon>
        <taxon>Caulobacteraceae</taxon>
        <taxon>Phenylobacterium</taxon>
    </lineage>
</organism>
<dbReference type="Pfam" id="PF00144">
    <property type="entry name" value="Beta-lactamase"/>
    <property type="match status" value="1"/>
</dbReference>
<dbReference type="InterPro" id="IPR001466">
    <property type="entry name" value="Beta-lactam-related"/>
</dbReference>
<dbReference type="Gene3D" id="3.40.710.10">
    <property type="entry name" value="DD-peptidase/beta-lactamase superfamily"/>
    <property type="match status" value="1"/>
</dbReference>
<dbReference type="PANTHER" id="PTHR43283:SF14">
    <property type="entry name" value="BLL8153 PROTEIN"/>
    <property type="match status" value="1"/>
</dbReference>